<organism evidence="2 3">
    <name type="scientific">Plasmodium inui San Antonio 1</name>
    <dbReference type="NCBI Taxonomy" id="1237626"/>
    <lineage>
        <taxon>Eukaryota</taxon>
        <taxon>Sar</taxon>
        <taxon>Alveolata</taxon>
        <taxon>Apicomplexa</taxon>
        <taxon>Aconoidasida</taxon>
        <taxon>Haemosporida</taxon>
        <taxon>Plasmodiidae</taxon>
        <taxon>Plasmodium</taxon>
        <taxon>Plasmodium (Plasmodium)</taxon>
    </lineage>
</organism>
<dbReference type="Proteomes" id="UP000030640">
    <property type="component" value="Unassembled WGS sequence"/>
</dbReference>
<sequence length="318" mass="36036">MVNTDCRNISHFAQNEERNTENVVAAEDSSTSGKGTWPSQKINNSSKFPFYLQLSMFGILVLVLQCFNENTFGNTFECENILQEAALDLGGNRILGESSKEAITPKEVKTGSSSTKSEEASSSSAHVEEVEDEDDDKEMYRKMAEESYKQKVEERYRTMSDDIPARVPGPRQNQNYQGLPKLSEQELIQLLKMLPPPEAMQRRPGIVPGSNADRRLPFNSPEQMLQFLKSMNERQNMMAGNNAPCNCSECIEEDEEDEEGPKFIIKSIIRDISNVAPYVFPAIPPLLMMFIGTQKTYLLLYTLSLIQDAYNFLERIKK</sequence>
<protein>
    <submittedName>
        <fullName evidence="2">Uncharacterized protein</fullName>
    </submittedName>
</protein>
<feature type="region of interest" description="Disordered" evidence="1">
    <location>
        <begin position="18"/>
        <end position="38"/>
    </location>
</feature>
<keyword evidence="3" id="KW-1185">Reference proteome</keyword>
<dbReference type="GeneID" id="20038148"/>
<feature type="compositionally biased region" description="Polar residues" evidence="1">
    <location>
        <begin position="28"/>
        <end position="38"/>
    </location>
</feature>
<dbReference type="VEuPathDB" id="PlasmoDB:C922_02874"/>
<evidence type="ECO:0000313" key="3">
    <source>
        <dbReference type="Proteomes" id="UP000030640"/>
    </source>
</evidence>
<reference evidence="2 3" key="1">
    <citation type="submission" date="2013-02" db="EMBL/GenBank/DDBJ databases">
        <title>The Genome Sequence of Plasmodium inui San Antonio 1.</title>
        <authorList>
            <consortium name="The Broad Institute Genome Sequencing Platform"/>
            <consortium name="The Broad Institute Genome Sequencing Center for Infectious Disease"/>
            <person name="Neafsey D."/>
            <person name="Cheeseman I."/>
            <person name="Volkman S."/>
            <person name="Adams J."/>
            <person name="Walker B."/>
            <person name="Young S.K."/>
            <person name="Zeng Q."/>
            <person name="Gargeya S."/>
            <person name="Fitzgerald M."/>
            <person name="Haas B."/>
            <person name="Abouelleil A."/>
            <person name="Alvarado L."/>
            <person name="Arachchi H.M."/>
            <person name="Berlin A.M."/>
            <person name="Chapman S.B."/>
            <person name="Dewar J."/>
            <person name="Goldberg J."/>
            <person name="Griggs A."/>
            <person name="Gujja S."/>
            <person name="Hansen M."/>
            <person name="Howarth C."/>
            <person name="Imamovic A."/>
            <person name="Larimer J."/>
            <person name="McCowan C."/>
            <person name="Murphy C."/>
            <person name="Neiman D."/>
            <person name="Pearson M."/>
            <person name="Priest M."/>
            <person name="Roberts A."/>
            <person name="Saif S."/>
            <person name="Shea T."/>
            <person name="Sisk P."/>
            <person name="Sykes S."/>
            <person name="Wortman J."/>
            <person name="Nusbaum C."/>
            <person name="Birren B."/>
        </authorList>
    </citation>
    <scope>NUCLEOTIDE SEQUENCE [LARGE SCALE GENOMIC DNA]</scope>
    <source>
        <strain evidence="2 3">San Antonio 1</strain>
    </source>
</reference>
<dbReference type="AlphaFoldDB" id="W7A6N0"/>
<name>W7A6N0_9APIC</name>
<proteinExistence type="predicted"/>
<feature type="region of interest" description="Disordered" evidence="1">
    <location>
        <begin position="98"/>
        <end position="138"/>
    </location>
</feature>
<feature type="compositionally biased region" description="Basic and acidic residues" evidence="1">
    <location>
        <begin position="98"/>
        <end position="109"/>
    </location>
</feature>
<dbReference type="RefSeq" id="XP_008816694.1">
    <property type="nucleotide sequence ID" value="XM_008818472.1"/>
</dbReference>
<evidence type="ECO:0000313" key="2">
    <source>
        <dbReference type="EMBL" id="EUD66888.1"/>
    </source>
</evidence>
<feature type="compositionally biased region" description="Low complexity" evidence="1">
    <location>
        <begin position="110"/>
        <end position="125"/>
    </location>
</feature>
<evidence type="ECO:0000256" key="1">
    <source>
        <dbReference type="SAM" id="MobiDB-lite"/>
    </source>
</evidence>
<dbReference type="OrthoDB" id="385119at2759"/>
<gene>
    <name evidence="2" type="ORF">C922_02874</name>
</gene>
<dbReference type="EMBL" id="KI965469">
    <property type="protein sequence ID" value="EUD66888.1"/>
    <property type="molecule type" value="Genomic_DNA"/>
</dbReference>
<accession>W7A6N0</accession>